<dbReference type="InterPro" id="IPR001849">
    <property type="entry name" value="PH_domain"/>
</dbReference>
<dbReference type="GO" id="GO:0008270">
    <property type="term" value="F:zinc ion binding"/>
    <property type="evidence" value="ECO:0007669"/>
    <property type="project" value="UniProtKB-KW"/>
</dbReference>
<feature type="compositionally biased region" description="Pro residues" evidence="7">
    <location>
        <begin position="124"/>
        <end position="141"/>
    </location>
</feature>
<evidence type="ECO:0000259" key="9">
    <source>
        <dbReference type="PROSITE" id="PS50004"/>
    </source>
</evidence>
<dbReference type="SMART" id="SM00107">
    <property type="entry name" value="BTK"/>
    <property type="match status" value="1"/>
</dbReference>
<dbReference type="SUPFAM" id="SSF48350">
    <property type="entry name" value="GTPase activation domain, GAP"/>
    <property type="match status" value="1"/>
</dbReference>
<dbReference type="GO" id="GO:0005096">
    <property type="term" value="F:GTPase activator activity"/>
    <property type="evidence" value="ECO:0007669"/>
    <property type="project" value="UniProtKB-KW"/>
</dbReference>
<evidence type="ECO:0000313" key="11">
    <source>
        <dbReference type="Ensembl" id="ENSOCUP00000030703.1"/>
    </source>
</evidence>
<dbReference type="Pfam" id="PF00616">
    <property type="entry name" value="RasGAP"/>
    <property type="match status" value="2"/>
</dbReference>
<dbReference type="InParanoid" id="A0A5F9C9Z6"/>
<dbReference type="InterPro" id="IPR001562">
    <property type="entry name" value="Znf_Btk_motif"/>
</dbReference>
<dbReference type="PROSITE" id="PS50003">
    <property type="entry name" value="PH_DOMAIN"/>
    <property type="match status" value="1"/>
</dbReference>
<dbReference type="FunFam" id="2.60.40.150:FF:000150">
    <property type="entry name" value="RAS protein activator like 1"/>
    <property type="match status" value="1"/>
</dbReference>
<evidence type="ECO:0000256" key="7">
    <source>
        <dbReference type="SAM" id="MobiDB-lite"/>
    </source>
</evidence>
<keyword evidence="1" id="KW-0343">GTPase activation</keyword>
<evidence type="ECO:0000256" key="2">
    <source>
        <dbReference type="ARBA" id="ARBA00022723"/>
    </source>
</evidence>
<dbReference type="FunFam" id="2.30.29.30:FF:000283">
    <property type="entry name" value="Ras GTPase-activating protein 4 isoform 1"/>
    <property type="match status" value="1"/>
</dbReference>
<dbReference type="Pfam" id="PF00169">
    <property type="entry name" value="PH"/>
    <property type="match status" value="1"/>
</dbReference>
<dbReference type="PANTHER" id="PTHR10194">
    <property type="entry name" value="RAS GTPASE-ACTIVATING PROTEINS"/>
    <property type="match status" value="1"/>
</dbReference>
<dbReference type="GO" id="GO:0035556">
    <property type="term" value="P:intracellular signal transduction"/>
    <property type="evidence" value="ECO:0007669"/>
    <property type="project" value="InterPro"/>
</dbReference>
<dbReference type="PROSITE" id="PS00509">
    <property type="entry name" value="RAS_GTPASE_ACTIV_1"/>
    <property type="match status" value="1"/>
</dbReference>
<dbReference type="InterPro" id="IPR039360">
    <property type="entry name" value="Ras_GTPase"/>
</dbReference>
<dbReference type="STRING" id="9986.ENSOCUP00000030703"/>
<accession>A0A5F9C9Z6</accession>
<sequence length="1200" mass="130086">MFQAPPWTPRGPPGRCYARSPAPPAAGRGNCPPTPDRARGAHSGGGCLDGGQRGPGGGRTGSRRPKPARREPAAALLVSAGPSPPGPASLRAPRTPGAPAGGARGGSEGGRGPPREAGLGGRAPGPPPPAPCPPRSQPPRLEPAFPAARCPLGARLPPVEPGAAPPPQAPVPAPPAQLLGSRLGGAETPGRRHVDAPPPRPGAAGNPDALRPESLGLGAMAKSSSLNIRVVEGRALPAKDVSGSSDPYCLVKVDDEVVARTATVWRSLSPFWGEEYTVHLPLDFHHLAFYVLDEDTVGHDDIIGKISLSRDAIVADPRGIDSWINLSRVDPDAEVQGEVRLAVQMQEDGQGRRLRCHVLQARDLAPRDISGTSDPFARVFWGSQSVETSTIKKTRFPHWDEVLELREMPGAPAPLRVELWDWDMVGKNDFLGMVEFSPQALRHSPPNGWFRLLPFPGAEEDAGGTLGALRLKVRLTEDRVLPPQYYQPLTELLVESVLGPAEEDIASPLAVLEELTSGDCRQDLATKLVKLFLGQGLAGPFLDHLTRREVARTSDPNTLFRSNSLASKSMEQFMKLVGMRYLHDVLKPVISRVFEEKKYMELDPSKMDLGRARRISFKGAPSEEQLFRSVEEHFPQAEHQDVKYLAISGFLFLRFFAPAILTPKLFDLRDQHADPQTSRSLLLLAKAVQSIGNLGQQLGQGKELWMAPLHPFLLQSVSRVRDFLDELVDVDGDEEAGGPARTLAPPSATVREGYLLKRKEEPAGLATRFAFRKRYFWLSGESLAYSKGAECQARSCIPVSHIRAVERVDEGAFQLPHVMQVVTRDGAGPLHTAYLQCKNLNDLNQWLSALRKASAPNQDKLAACHPGAFRGARWTCCLQAERSAPGCSRTHSAVTLGDWSDPLDPDAETQMVYRQLVLGREQLRMKFLEEPSLDSTPEADTGQGSSGTGGCSAVLARQRAAAARLLQVLSDLDRAHEEFQRQEQGRAAPGPARTALHPGRGQGPRGLTQAGSTRPPAPSGFLELRVCLMLPRAPQSRRLQRGSLQASRKALWGTGWWGRDLINPLPPVPLEPCPVSASGVESKLGSSRNFILEFERGKDKAGWGGRGERLDKRISWRRTGGNPNYFVTCLHWGEVRGSAGWGPTLPEVINHGLAAHARHAGHRLHVALAHGRRVQGWAWAPASGTRAAPRRTAGSRSCLR</sequence>
<feature type="domain" description="C2" evidence="9">
    <location>
        <begin position="335"/>
        <end position="450"/>
    </location>
</feature>
<proteinExistence type="predicted"/>
<evidence type="ECO:0000313" key="12">
    <source>
        <dbReference type="Proteomes" id="UP000001811"/>
    </source>
</evidence>
<feature type="domain" description="PH" evidence="8">
    <location>
        <begin position="748"/>
        <end position="855"/>
    </location>
</feature>
<feature type="compositionally biased region" description="Pro residues" evidence="7">
    <location>
        <begin position="1"/>
        <end position="12"/>
    </location>
</feature>
<dbReference type="InterPro" id="IPR000008">
    <property type="entry name" value="C2_dom"/>
</dbReference>
<dbReference type="PROSITE" id="PS51113">
    <property type="entry name" value="ZF_BTK"/>
    <property type="match status" value="1"/>
</dbReference>
<dbReference type="InterPro" id="IPR023152">
    <property type="entry name" value="RasGAP_CS"/>
</dbReference>
<dbReference type="FunCoup" id="A0A5F9C9Z6">
    <property type="interactions" value="105"/>
</dbReference>
<dbReference type="SUPFAM" id="SSF50729">
    <property type="entry name" value="PH domain-like"/>
    <property type="match status" value="1"/>
</dbReference>
<evidence type="ECO:0000259" key="10">
    <source>
        <dbReference type="PROSITE" id="PS50018"/>
    </source>
</evidence>
<evidence type="ECO:0000256" key="4">
    <source>
        <dbReference type="ARBA" id="ARBA00022771"/>
    </source>
</evidence>
<feature type="region of interest" description="Disordered" evidence="7">
    <location>
        <begin position="929"/>
        <end position="951"/>
    </location>
</feature>
<feature type="domain" description="Ras-GAP" evidence="10">
    <location>
        <begin position="520"/>
        <end position="693"/>
    </location>
</feature>
<dbReference type="Pfam" id="PF00779">
    <property type="entry name" value="BTK"/>
    <property type="match status" value="1"/>
</dbReference>
<keyword evidence="5" id="KW-0862">Zinc</keyword>
<protein>
    <submittedName>
        <fullName evidence="11">RAS protein activator like 1</fullName>
    </submittedName>
</protein>
<dbReference type="Pfam" id="PF00168">
    <property type="entry name" value="C2"/>
    <property type="match status" value="2"/>
</dbReference>
<dbReference type="Bgee" id="ENSOCUG00000016015">
    <property type="expression patterns" value="Expressed in brain and 15 other cell types or tissues"/>
</dbReference>
<dbReference type="InterPro" id="IPR001936">
    <property type="entry name" value="RasGAP_dom"/>
</dbReference>
<dbReference type="GeneTree" id="ENSGT00940000158715"/>
<feature type="domain" description="C2" evidence="9">
    <location>
        <begin position="207"/>
        <end position="324"/>
    </location>
</feature>
<dbReference type="Proteomes" id="UP000001811">
    <property type="component" value="Chromosome 21"/>
</dbReference>
<keyword evidence="4 6" id="KW-0863">Zinc-finger</keyword>
<organism evidence="11 12">
    <name type="scientific">Oryctolagus cuniculus</name>
    <name type="common">Rabbit</name>
    <dbReference type="NCBI Taxonomy" id="9986"/>
    <lineage>
        <taxon>Eukaryota</taxon>
        <taxon>Metazoa</taxon>
        <taxon>Chordata</taxon>
        <taxon>Craniata</taxon>
        <taxon>Vertebrata</taxon>
        <taxon>Euteleostomi</taxon>
        <taxon>Mammalia</taxon>
        <taxon>Eutheria</taxon>
        <taxon>Euarchontoglires</taxon>
        <taxon>Glires</taxon>
        <taxon>Lagomorpha</taxon>
        <taxon>Leporidae</taxon>
        <taxon>Oryctolagus</taxon>
    </lineage>
</organism>
<keyword evidence="2" id="KW-0479">Metal-binding</keyword>
<reference evidence="11" key="3">
    <citation type="submission" date="2025-09" db="UniProtKB">
        <authorList>
            <consortium name="Ensembl"/>
        </authorList>
    </citation>
    <scope>IDENTIFICATION</scope>
    <source>
        <strain evidence="11">Thorbecke</strain>
    </source>
</reference>
<dbReference type="EMBL" id="AAGW02061534">
    <property type="status" value="NOT_ANNOTATED_CDS"/>
    <property type="molecule type" value="Genomic_DNA"/>
</dbReference>
<dbReference type="SUPFAM" id="SSF49562">
    <property type="entry name" value="C2 domain (Calcium/lipid-binding domain, CaLB)"/>
    <property type="match status" value="2"/>
</dbReference>
<reference evidence="11 12" key="1">
    <citation type="journal article" date="2011" name="Nature">
        <title>A high-resolution map of human evolutionary constraint using 29 mammals.</title>
        <authorList>
            <person name="Lindblad-Toh K."/>
            <person name="Garber M."/>
            <person name="Zuk O."/>
            <person name="Lin M.F."/>
            <person name="Parker B.J."/>
            <person name="Washietl S."/>
            <person name="Kheradpour P."/>
            <person name="Ernst J."/>
            <person name="Jordan G."/>
            <person name="Mauceli E."/>
            <person name="Ward L.D."/>
            <person name="Lowe C.B."/>
            <person name="Holloway A.K."/>
            <person name="Clamp M."/>
            <person name="Gnerre S."/>
            <person name="Alfoldi J."/>
            <person name="Beal K."/>
            <person name="Chang J."/>
            <person name="Clawson H."/>
            <person name="Cuff J."/>
            <person name="Di Palma F."/>
            <person name="Fitzgerald S."/>
            <person name="Flicek P."/>
            <person name="Guttman M."/>
            <person name="Hubisz M.J."/>
            <person name="Jaffe D.B."/>
            <person name="Jungreis I."/>
            <person name="Kent W.J."/>
            <person name="Kostka D."/>
            <person name="Lara M."/>
            <person name="Martins A.L."/>
            <person name="Massingham T."/>
            <person name="Moltke I."/>
            <person name="Raney B.J."/>
            <person name="Rasmussen M.D."/>
            <person name="Robinson J."/>
            <person name="Stark A."/>
            <person name="Vilella A.J."/>
            <person name="Wen J."/>
            <person name="Xie X."/>
            <person name="Zody M.C."/>
            <person name="Baldwin J."/>
            <person name="Bloom T."/>
            <person name="Chin C.W."/>
            <person name="Heiman D."/>
            <person name="Nicol R."/>
            <person name="Nusbaum C."/>
            <person name="Young S."/>
            <person name="Wilkinson J."/>
            <person name="Worley K.C."/>
            <person name="Kovar C.L."/>
            <person name="Muzny D.M."/>
            <person name="Gibbs R.A."/>
            <person name="Cree A."/>
            <person name="Dihn H.H."/>
            <person name="Fowler G."/>
            <person name="Jhangiani S."/>
            <person name="Joshi V."/>
            <person name="Lee S."/>
            <person name="Lewis L.R."/>
            <person name="Nazareth L.V."/>
            <person name="Okwuonu G."/>
            <person name="Santibanez J."/>
            <person name="Warren W.C."/>
            <person name="Mardis E.R."/>
            <person name="Weinstock G.M."/>
            <person name="Wilson R.K."/>
            <person name="Delehaunty K."/>
            <person name="Dooling D."/>
            <person name="Fronik C."/>
            <person name="Fulton L."/>
            <person name="Fulton B."/>
            <person name="Graves T."/>
            <person name="Minx P."/>
            <person name="Sodergren E."/>
            <person name="Birney E."/>
            <person name="Margulies E.H."/>
            <person name="Herrero J."/>
            <person name="Green E.D."/>
            <person name="Haussler D."/>
            <person name="Siepel A."/>
            <person name="Goldman N."/>
            <person name="Pollard K.S."/>
            <person name="Pedersen J.S."/>
            <person name="Lander E.S."/>
            <person name="Kellis M."/>
        </authorList>
    </citation>
    <scope>NUCLEOTIDE SEQUENCE [LARGE SCALE GENOMIC DNA]</scope>
    <source>
        <strain evidence="11 12">Thorbecke inbred</strain>
    </source>
</reference>
<evidence type="ECO:0000259" key="8">
    <source>
        <dbReference type="PROSITE" id="PS50003"/>
    </source>
</evidence>
<dbReference type="InterPro" id="IPR011993">
    <property type="entry name" value="PH-like_dom_sf"/>
</dbReference>
<evidence type="ECO:0000256" key="3">
    <source>
        <dbReference type="ARBA" id="ARBA00022737"/>
    </source>
</evidence>
<dbReference type="SMART" id="SM00323">
    <property type="entry name" value="RasGAP"/>
    <property type="match status" value="1"/>
</dbReference>
<dbReference type="Ensembl" id="ENSOCUT00000050445.1">
    <property type="protein sequence ID" value="ENSOCUP00000030703.1"/>
    <property type="gene ID" value="ENSOCUG00000016015.4"/>
</dbReference>
<feature type="region of interest" description="Disordered" evidence="7">
    <location>
        <begin position="977"/>
        <end position="1016"/>
    </location>
</feature>
<dbReference type="PROSITE" id="PS50004">
    <property type="entry name" value="C2"/>
    <property type="match status" value="2"/>
</dbReference>
<dbReference type="EMBL" id="AAGW02061535">
    <property type="status" value="NOT_ANNOTATED_CDS"/>
    <property type="molecule type" value="Genomic_DNA"/>
</dbReference>
<reference evidence="11" key="2">
    <citation type="submission" date="2025-08" db="UniProtKB">
        <authorList>
            <consortium name="Ensembl"/>
        </authorList>
    </citation>
    <scope>IDENTIFICATION</scope>
    <source>
        <strain evidence="11">Thorbecke</strain>
    </source>
</reference>
<name>A0A5F9C9Z6_RABIT</name>
<feature type="compositionally biased region" description="Gly residues" evidence="7">
    <location>
        <begin position="42"/>
        <end position="60"/>
    </location>
</feature>
<keyword evidence="3" id="KW-0677">Repeat</keyword>
<dbReference type="PROSITE" id="PS50018">
    <property type="entry name" value="RAS_GTPASE_ACTIV_2"/>
    <property type="match status" value="1"/>
</dbReference>
<evidence type="ECO:0000256" key="6">
    <source>
        <dbReference type="PROSITE-ProRule" id="PRU00432"/>
    </source>
</evidence>
<feature type="region of interest" description="Disordered" evidence="7">
    <location>
        <begin position="1"/>
        <end position="214"/>
    </location>
</feature>
<dbReference type="Gene3D" id="2.30.29.30">
    <property type="entry name" value="Pleckstrin-homology domain (PH domain)/Phosphotyrosine-binding domain (PTB)"/>
    <property type="match status" value="1"/>
</dbReference>
<gene>
    <name evidence="11" type="primary">RASAL1</name>
</gene>
<feature type="compositionally biased region" description="Low complexity" evidence="7">
    <location>
        <begin position="88"/>
        <end position="98"/>
    </location>
</feature>
<dbReference type="InterPro" id="IPR035892">
    <property type="entry name" value="C2_domain_sf"/>
</dbReference>
<dbReference type="SMR" id="A0A5F9C9Z6"/>
<dbReference type="SMART" id="SM00239">
    <property type="entry name" value="C2"/>
    <property type="match status" value="2"/>
</dbReference>
<dbReference type="Gene3D" id="2.60.40.150">
    <property type="entry name" value="C2 domain"/>
    <property type="match status" value="2"/>
</dbReference>
<feature type="compositionally biased region" description="Gly residues" evidence="7">
    <location>
        <begin position="99"/>
        <end position="123"/>
    </location>
</feature>
<dbReference type="PANTHER" id="PTHR10194:SF3">
    <property type="entry name" value="RASGAP-ACTIVATING-LIKE PROTEIN 1"/>
    <property type="match status" value="1"/>
</dbReference>
<dbReference type="AlphaFoldDB" id="A0A5F9C9Z6"/>
<evidence type="ECO:0000256" key="5">
    <source>
        <dbReference type="ARBA" id="ARBA00022833"/>
    </source>
</evidence>
<evidence type="ECO:0000256" key="1">
    <source>
        <dbReference type="ARBA" id="ARBA00022468"/>
    </source>
</evidence>
<dbReference type="Gene3D" id="1.10.506.10">
    <property type="entry name" value="GTPase Activation - p120gap, domain 1"/>
    <property type="match status" value="2"/>
</dbReference>
<dbReference type="SMART" id="SM00233">
    <property type="entry name" value="PH"/>
    <property type="match status" value="1"/>
</dbReference>
<dbReference type="InterPro" id="IPR008936">
    <property type="entry name" value="Rho_GTPase_activation_prot"/>
</dbReference>
<feature type="compositionally biased region" description="Pro residues" evidence="7">
    <location>
        <begin position="158"/>
        <end position="175"/>
    </location>
</feature>
<keyword evidence="12" id="KW-1185">Reference proteome</keyword>